<protein>
    <submittedName>
        <fullName evidence="1">Uncharacterized protein</fullName>
    </submittedName>
</protein>
<evidence type="ECO:0000313" key="1">
    <source>
        <dbReference type="EMBL" id="KAJ2976251.1"/>
    </source>
</evidence>
<accession>A0ACC1NCA1</accession>
<dbReference type="Proteomes" id="UP001143910">
    <property type="component" value="Unassembled WGS sequence"/>
</dbReference>
<reference evidence="1" key="1">
    <citation type="submission" date="2022-08" db="EMBL/GenBank/DDBJ databases">
        <title>Genome Sequence of Lecanicillium fungicola.</title>
        <authorList>
            <person name="Buettner E."/>
        </authorList>
    </citation>
    <scope>NUCLEOTIDE SEQUENCE</scope>
    <source>
        <strain evidence="1">Babe33</strain>
    </source>
</reference>
<evidence type="ECO:0000313" key="2">
    <source>
        <dbReference type="Proteomes" id="UP001143910"/>
    </source>
</evidence>
<gene>
    <name evidence="1" type="ORF">NQ176_g5062</name>
</gene>
<comment type="caution">
    <text evidence="1">The sequence shown here is derived from an EMBL/GenBank/DDBJ whole genome shotgun (WGS) entry which is preliminary data.</text>
</comment>
<dbReference type="EMBL" id="JANJQO010000604">
    <property type="protein sequence ID" value="KAJ2976251.1"/>
    <property type="molecule type" value="Genomic_DNA"/>
</dbReference>
<keyword evidence="2" id="KW-1185">Reference proteome</keyword>
<name>A0ACC1NCA1_9HYPO</name>
<proteinExistence type="predicted"/>
<organism evidence="1 2">
    <name type="scientific">Zarea fungicola</name>
    <dbReference type="NCBI Taxonomy" id="93591"/>
    <lineage>
        <taxon>Eukaryota</taxon>
        <taxon>Fungi</taxon>
        <taxon>Dikarya</taxon>
        <taxon>Ascomycota</taxon>
        <taxon>Pezizomycotina</taxon>
        <taxon>Sordariomycetes</taxon>
        <taxon>Hypocreomycetidae</taxon>
        <taxon>Hypocreales</taxon>
        <taxon>Cordycipitaceae</taxon>
        <taxon>Zarea</taxon>
    </lineage>
</organism>
<sequence>MYPVLVLLSFIPQLLAQANCSALPTVDLGYEIHQAISFNETGQYYTFSNIRYGRAPVGELRFAAPQPPLENRAVVQRGQEAVSCPQAYAIWYLCGLQMLAGKIQDPAQCNATLLPPAEPGEQEDCLFLDLIVPKSVFDRRNTAKAPVMVWFYGGGFAFGKKGGDGNTAGLIKQSATIDPEGQGAIYIQFNYRGGAFGFLPGSDVEADGSANAGLRDQRLLLDWVQDKIHLFGGDSKRVTVFGQSAGAGSIMHQLTAFGGLHGSVPFQQAIMQSPGFPLIGSRYQQNELYQQYLERLNVSTIDEARKLPFEVLQKANIAMVANSIQGTFTWAPTPDGSFVPSLPGALVAQGGYDKSVKIMTGFNAHETLAFTSQNNVNNSVFIESLETTFPTAPKSVIDYITETLYPPVFNGSYPYDGFFTRAELALAEAAFTCNTYYLQKAARSHFATYGYRFSIPPAYHGQDVPYTFFNGPSQSVANETIALAMQKYILSFVMTGEPNRDALVKMPIYGNGNIILDFNVTGISPIRDPNANLRCDWWQKGIYY</sequence>